<accession>A0A562I785</accession>
<evidence type="ECO:0000256" key="2">
    <source>
        <dbReference type="ARBA" id="ARBA00035108"/>
    </source>
</evidence>
<name>A0A562I785_MICOL</name>
<dbReference type="GO" id="GO:0031411">
    <property type="term" value="C:gas vesicle"/>
    <property type="evidence" value="ECO:0007669"/>
    <property type="project" value="UniProtKB-SubCell"/>
</dbReference>
<dbReference type="AlphaFoldDB" id="A0A562I785"/>
<dbReference type="Proteomes" id="UP000319825">
    <property type="component" value="Unassembled WGS sequence"/>
</dbReference>
<comment type="caution">
    <text evidence="5">The sequence shown here is derived from an EMBL/GenBank/DDBJ whole genome shotgun (WGS) entry which is preliminary data.</text>
</comment>
<evidence type="ECO:0000256" key="3">
    <source>
        <dbReference type="ARBA" id="ARBA00035643"/>
    </source>
</evidence>
<dbReference type="EMBL" id="VLKE01000001">
    <property type="protein sequence ID" value="TWH66877.1"/>
    <property type="molecule type" value="Genomic_DNA"/>
</dbReference>
<evidence type="ECO:0000313" key="6">
    <source>
        <dbReference type="Proteomes" id="UP000319825"/>
    </source>
</evidence>
<evidence type="ECO:0000256" key="1">
    <source>
        <dbReference type="ARBA" id="ARBA00022987"/>
    </source>
</evidence>
<evidence type="ECO:0000313" key="5">
    <source>
        <dbReference type="EMBL" id="TWH66877.1"/>
    </source>
</evidence>
<proteinExistence type="inferred from homology"/>
<reference evidence="5 6" key="1">
    <citation type="submission" date="2019-07" db="EMBL/GenBank/DDBJ databases">
        <title>R&amp;d 2014.</title>
        <authorList>
            <person name="Klenk H.-P."/>
        </authorList>
    </citation>
    <scope>NUCLEOTIDE SEQUENCE [LARGE SCALE GENOMIC DNA]</scope>
    <source>
        <strain evidence="5 6">DSM 43868</strain>
    </source>
</reference>
<protein>
    <submittedName>
        <fullName evidence="5">Gas vesicle protein GvpL/GvpF</fullName>
    </submittedName>
</protein>
<dbReference type="InterPro" id="IPR009430">
    <property type="entry name" value="GvpL/GvpF"/>
</dbReference>
<comment type="subcellular location">
    <subcellularLocation>
        <location evidence="2">Gas vesicle</location>
    </subcellularLocation>
</comment>
<dbReference type="PANTHER" id="PTHR36852:SF1">
    <property type="entry name" value="PROTEIN GVPL 2"/>
    <property type="match status" value="1"/>
</dbReference>
<evidence type="ECO:0000256" key="4">
    <source>
        <dbReference type="SAM" id="MobiDB-lite"/>
    </source>
</evidence>
<organism evidence="5 6">
    <name type="scientific">Micromonospora olivasterospora</name>
    <dbReference type="NCBI Taxonomy" id="1880"/>
    <lineage>
        <taxon>Bacteria</taxon>
        <taxon>Bacillati</taxon>
        <taxon>Actinomycetota</taxon>
        <taxon>Actinomycetes</taxon>
        <taxon>Micromonosporales</taxon>
        <taxon>Micromonosporaceae</taxon>
        <taxon>Micromonospora</taxon>
    </lineage>
</organism>
<sequence>MHEALAAYAVAAHRHAPQDRRLSGAPTPMVLNGAYLVDSATLSGFTALVAALAGRHPEVRLELTGPWPAYSFAEEHPPEPARTLREAAR</sequence>
<feature type="region of interest" description="Disordered" evidence="4">
    <location>
        <begin position="70"/>
        <end position="89"/>
    </location>
</feature>
<feature type="compositionally biased region" description="Basic and acidic residues" evidence="4">
    <location>
        <begin position="73"/>
        <end position="89"/>
    </location>
</feature>
<keyword evidence="6" id="KW-1185">Reference proteome</keyword>
<dbReference type="Pfam" id="PF06386">
    <property type="entry name" value="GvpL_GvpF"/>
    <property type="match status" value="1"/>
</dbReference>
<gene>
    <name evidence="5" type="ORF">JD77_01836</name>
</gene>
<comment type="similarity">
    <text evidence="3">Belongs to the gas vesicle GvpF/GvpL family.</text>
</comment>
<keyword evidence="1" id="KW-0304">Gas vesicle</keyword>
<dbReference type="GO" id="GO:0031412">
    <property type="term" value="P:gas vesicle organization"/>
    <property type="evidence" value="ECO:0007669"/>
    <property type="project" value="InterPro"/>
</dbReference>
<dbReference type="PANTHER" id="PTHR36852">
    <property type="entry name" value="PROTEIN GVPL 2"/>
    <property type="match status" value="1"/>
</dbReference>